<comment type="caution">
    <text evidence="1">The sequence shown here is derived from an EMBL/GenBank/DDBJ whole genome shotgun (WGS) entry which is preliminary data.</text>
</comment>
<evidence type="ECO:0000313" key="1">
    <source>
        <dbReference type="EMBL" id="MBC9783498.1"/>
    </source>
</evidence>
<reference evidence="1 2" key="1">
    <citation type="submission" date="2020-07" db="EMBL/GenBank/DDBJ databases">
        <title>Draft whole-genome sequence of Heliobacterium chlorum DSM 3682, type strain.</title>
        <authorList>
            <person name="Kyndt J.A."/>
            <person name="Meyer T.E."/>
            <person name="Imhoff J.F."/>
        </authorList>
    </citation>
    <scope>NUCLEOTIDE SEQUENCE [LARGE SCALE GENOMIC DNA]</scope>
    <source>
        <strain evidence="1 2">DSM 3682</strain>
    </source>
</reference>
<organism evidence="1 2">
    <name type="scientific">Heliobacterium chlorum</name>
    <dbReference type="NCBI Taxonomy" id="2698"/>
    <lineage>
        <taxon>Bacteria</taxon>
        <taxon>Bacillati</taxon>
        <taxon>Bacillota</taxon>
        <taxon>Clostridia</taxon>
        <taxon>Eubacteriales</taxon>
        <taxon>Heliobacteriaceae</taxon>
        <taxon>Heliobacterium</taxon>
    </lineage>
</organism>
<gene>
    <name evidence="1" type="ORF">H1S01_03100</name>
</gene>
<dbReference type="RefSeq" id="WP_188038658.1">
    <property type="nucleotide sequence ID" value="NZ_JACVHF010000002.1"/>
</dbReference>
<accession>A0ABR7SY90</accession>
<sequence length="64" mass="7120">MAFKTKFDDITMAVIDYAIRRHYREGSPAVVEILADVEVGIQVTKDYVRSRAKTIGFVGDALTA</sequence>
<protein>
    <submittedName>
        <fullName evidence="1">Uncharacterized protein</fullName>
    </submittedName>
</protein>
<dbReference type="EMBL" id="JACVHF010000002">
    <property type="protein sequence ID" value="MBC9783498.1"/>
    <property type="molecule type" value="Genomic_DNA"/>
</dbReference>
<dbReference type="Proteomes" id="UP000617402">
    <property type="component" value="Unassembled WGS sequence"/>
</dbReference>
<proteinExistence type="predicted"/>
<name>A0ABR7SY90_HELCL</name>
<evidence type="ECO:0000313" key="2">
    <source>
        <dbReference type="Proteomes" id="UP000617402"/>
    </source>
</evidence>
<keyword evidence="2" id="KW-1185">Reference proteome</keyword>